<dbReference type="PROSITE" id="PS51257">
    <property type="entry name" value="PROKAR_LIPOPROTEIN"/>
    <property type="match status" value="1"/>
</dbReference>
<accession>A0A2U1IV46</accession>
<evidence type="ECO:0000256" key="1">
    <source>
        <dbReference type="SAM" id="SignalP"/>
    </source>
</evidence>
<dbReference type="AlphaFoldDB" id="A0A2U1IV46"/>
<evidence type="ECO:0000313" key="3">
    <source>
        <dbReference type="Proteomes" id="UP000245591"/>
    </source>
</evidence>
<feature type="signal peptide" evidence="1">
    <location>
        <begin position="1"/>
        <end position="24"/>
    </location>
</feature>
<comment type="caution">
    <text evidence="2">The sequence shown here is derived from an EMBL/GenBank/DDBJ whole genome shotgun (WGS) entry which is preliminary data.</text>
</comment>
<feature type="chain" id="PRO_5015762781" description="Lipoprotein" evidence="1">
    <location>
        <begin position="25"/>
        <end position="54"/>
    </location>
</feature>
<gene>
    <name evidence="2" type="ORF">BB558_007384</name>
</gene>
<reference evidence="2 3" key="1">
    <citation type="journal article" date="2018" name="MBio">
        <title>Comparative Genomics Reveals the Core Gene Toolbox for the Fungus-Insect Symbiosis.</title>
        <authorList>
            <person name="Wang Y."/>
            <person name="Stata M."/>
            <person name="Wang W."/>
            <person name="Stajich J.E."/>
            <person name="White M.M."/>
            <person name="Moncalvo J.M."/>
        </authorList>
    </citation>
    <scope>NUCLEOTIDE SEQUENCE [LARGE SCALE GENOMIC DNA]</scope>
    <source>
        <strain evidence="2 3">AUS-126-30</strain>
    </source>
</reference>
<proteinExistence type="predicted"/>
<protein>
    <recommendedName>
        <fullName evidence="4">Lipoprotein</fullName>
    </recommendedName>
</protein>
<sequence length="54" mass="5925">MKKPLNFLFSTTFLAFTLLSCCLAEYGKLSSRSQGNLKCAGIYKGNDKKSSEIA</sequence>
<evidence type="ECO:0008006" key="4">
    <source>
        <dbReference type="Google" id="ProtNLM"/>
    </source>
</evidence>
<name>A0A2U1IV46_SMIAN</name>
<evidence type="ECO:0000313" key="2">
    <source>
        <dbReference type="EMBL" id="PVZ96695.1"/>
    </source>
</evidence>
<keyword evidence="3" id="KW-1185">Reference proteome</keyword>
<keyword evidence="1" id="KW-0732">Signal</keyword>
<dbReference type="Proteomes" id="UP000245591">
    <property type="component" value="Unassembled WGS sequence"/>
</dbReference>
<organism evidence="2 3">
    <name type="scientific">Smittium angustum</name>
    <dbReference type="NCBI Taxonomy" id="133377"/>
    <lineage>
        <taxon>Eukaryota</taxon>
        <taxon>Fungi</taxon>
        <taxon>Fungi incertae sedis</taxon>
        <taxon>Zoopagomycota</taxon>
        <taxon>Kickxellomycotina</taxon>
        <taxon>Harpellomycetes</taxon>
        <taxon>Harpellales</taxon>
        <taxon>Legeriomycetaceae</taxon>
        <taxon>Smittium</taxon>
    </lineage>
</organism>
<feature type="non-terminal residue" evidence="2">
    <location>
        <position position="54"/>
    </location>
</feature>
<dbReference type="EMBL" id="MBFU01001189">
    <property type="protein sequence ID" value="PVZ96695.1"/>
    <property type="molecule type" value="Genomic_DNA"/>
</dbReference>